<dbReference type="GO" id="GO:0005524">
    <property type="term" value="F:ATP binding"/>
    <property type="evidence" value="ECO:0007669"/>
    <property type="project" value="UniProtKB-KW"/>
</dbReference>
<dbReference type="GO" id="GO:0000307">
    <property type="term" value="C:cyclin-dependent protein kinase holoenzyme complex"/>
    <property type="evidence" value="ECO:0007669"/>
    <property type="project" value="TreeGrafter"/>
</dbReference>
<evidence type="ECO:0000256" key="4">
    <source>
        <dbReference type="ARBA" id="ARBA00049280"/>
    </source>
</evidence>
<dbReference type="EMBL" id="JACMSC010000009">
    <property type="protein sequence ID" value="KAG6506141.1"/>
    <property type="molecule type" value="Genomic_DNA"/>
</dbReference>
<evidence type="ECO:0000313" key="6">
    <source>
        <dbReference type="EMBL" id="KAG6506141.1"/>
    </source>
</evidence>
<name>A0A8J5GDC3_ZINOF</name>
<keyword evidence="3" id="KW-0067">ATP-binding</keyword>
<dbReference type="PROSITE" id="PS50011">
    <property type="entry name" value="PROTEIN_KINASE_DOM"/>
    <property type="match status" value="1"/>
</dbReference>
<dbReference type="InterPro" id="IPR000719">
    <property type="entry name" value="Prot_kinase_dom"/>
</dbReference>
<protein>
    <recommendedName>
        <fullName evidence="1">[RNA-polymerase]-subunit kinase</fullName>
        <ecNumber evidence="1">2.7.11.23</ecNumber>
    </recommendedName>
</protein>
<dbReference type="Pfam" id="PF00069">
    <property type="entry name" value="Pkinase"/>
    <property type="match status" value="1"/>
</dbReference>
<dbReference type="Proteomes" id="UP000734854">
    <property type="component" value="Unassembled WGS sequence"/>
</dbReference>
<dbReference type="PANTHER" id="PTHR24056">
    <property type="entry name" value="CELL DIVISION PROTEIN KINASE"/>
    <property type="match status" value="1"/>
</dbReference>
<feature type="domain" description="Protein kinase" evidence="5">
    <location>
        <begin position="1"/>
        <end position="278"/>
    </location>
</feature>
<evidence type="ECO:0000259" key="5">
    <source>
        <dbReference type="PROSITE" id="PS50011"/>
    </source>
</evidence>
<comment type="caution">
    <text evidence="6">The sequence shown here is derived from an EMBL/GenBank/DDBJ whole genome shotgun (WGS) entry which is preliminary data.</text>
</comment>
<keyword evidence="2" id="KW-0547">Nucleotide-binding</keyword>
<dbReference type="GO" id="GO:0005634">
    <property type="term" value="C:nucleus"/>
    <property type="evidence" value="ECO:0007669"/>
    <property type="project" value="TreeGrafter"/>
</dbReference>
<dbReference type="InterPro" id="IPR050108">
    <property type="entry name" value="CDK"/>
</dbReference>
<accession>A0A8J5GDC3</accession>
<sequence length="343" mass="37674">MALPSRSSVVSLFLPVDFSPSLSSLVMESELDYSGASFSQLLADPVGPSAAVALPRRAEVEEDPTNGEWKRGGKEAALSLGQSQPAIPMIEQGTYSSVFIASKVDTGRIVALKKGYHLVQTSNSLTSGYAQSLKLFPIHRDIKCANLLVNNEGIQEIAYFSLASIWSPGTNQSLSARVMTLWYRAPELLLGSINYEPSVDLWSIGCVVVELFLGKPLLQGRTECSTNGQRMNRSGIKQEIPAVNGGTKLLADLQPNSNNASQDENRQIKQTSRKLPFSGLVLNLTALHGQRRQKDVQDQERKIELSGPLLQAQKVDEFLDSYEQHIQKAIQKSWFQRGQKSGQ</sequence>
<keyword evidence="7" id="KW-1185">Reference proteome</keyword>
<dbReference type="Gene3D" id="1.10.510.10">
    <property type="entry name" value="Transferase(Phosphotransferase) domain 1"/>
    <property type="match status" value="1"/>
</dbReference>
<reference evidence="6 7" key="1">
    <citation type="submission" date="2020-08" db="EMBL/GenBank/DDBJ databases">
        <title>Plant Genome Project.</title>
        <authorList>
            <person name="Zhang R.-G."/>
        </authorList>
    </citation>
    <scope>NUCLEOTIDE SEQUENCE [LARGE SCALE GENOMIC DNA]</scope>
    <source>
        <tissue evidence="6">Rhizome</tissue>
    </source>
</reference>
<evidence type="ECO:0000256" key="2">
    <source>
        <dbReference type="ARBA" id="ARBA00022741"/>
    </source>
</evidence>
<comment type="catalytic activity">
    <reaction evidence="4">
        <text>[DNA-directed RNA polymerase] + ATP = phospho-[DNA-directed RNA polymerase] + ADP + H(+)</text>
        <dbReference type="Rhea" id="RHEA:10216"/>
        <dbReference type="Rhea" id="RHEA-COMP:11321"/>
        <dbReference type="Rhea" id="RHEA-COMP:11322"/>
        <dbReference type="ChEBI" id="CHEBI:15378"/>
        <dbReference type="ChEBI" id="CHEBI:30616"/>
        <dbReference type="ChEBI" id="CHEBI:43176"/>
        <dbReference type="ChEBI" id="CHEBI:68546"/>
        <dbReference type="ChEBI" id="CHEBI:456216"/>
        <dbReference type="EC" id="2.7.11.23"/>
    </reaction>
</comment>
<dbReference type="SMART" id="SM00220">
    <property type="entry name" value="S_TKc"/>
    <property type="match status" value="1"/>
</dbReference>
<dbReference type="GO" id="GO:0008353">
    <property type="term" value="F:RNA polymerase II CTD heptapeptide repeat kinase activity"/>
    <property type="evidence" value="ECO:0007669"/>
    <property type="project" value="UniProtKB-EC"/>
</dbReference>
<organism evidence="6 7">
    <name type="scientific">Zingiber officinale</name>
    <name type="common">Ginger</name>
    <name type="synonym">Amomum zingiber</name>
    <dbReference type="NCBI Taxonomy" id="94328"/>
    <lineage>
        <taxon>Eukaryota</taxon>
        <taxon>Viridiplantae</taxon>
        <taxon>Streptophyta</taxon>
        <taxon>Embryophyta</taxon>
        <taxon>Tracheophyta</taxon>
        <taxon>Spermatophyta</taxon>
        <taxon>Magnoliopsida</taxon>
        <taxon>Liliopsida</taxon>
        <taxon>Zingiberales</taxon>
        <taxon>Zingiberaceae</taxon>
        <taxon>Zingiber</taxon>
    </lineage>
</organism>
<dbReference type="SUPFAM" id="SSF56112">
    <property type="entry name" value="Protein kinase-like (PK-like)"/>
    <property type="match status" value="1"/>
</dbReference>
<proteinExistence type="predicted"/>
<evidence type="ECO:0000256" key="1">
    <source>
        <dbReference type="ARBA" id="ARBA00012409"/>
    </source>
</evidence>
<dbReference type="AlphaFoldDB" id="A0A8J5GDC3"/>
<evidence type="ECO:0000313" key="7">
    <source>
        <dbReference type="Proteomes" id="UP000734854"/>
    </source>
</evidence>
<dbReference type="EC" id="2.7.11.23" evidence="1"/>
<evidence type="ECO:0000256" key="3">
    <source>
        <dbReference type="ARBA" id="ARBA00022840"/>
    </source>
</evidence>
<dbReference type="InterPro" id="IPR011009">
    <property type="entry name" value="Kinase-like_dom_sf"/>
</dbReference>
<dbReference type="GO" id="GO:0032968">
    <property type="term" value="P:positive regulation of transcription elongation by RNA polymerase II"/>
    <property type="evidence" value="ECO:0007669"/>
    <property type="project" value="TreeGrafter"/>
</dbReference>
<dbReference type="PANTHER" id="PTHR24056:SF228">
    <property type="entry name" value="PROTEIN IMPAIRED IN BABA-INDUCED STERILITY 1"/>
    <property type="match status" value="1"/>
</dbReference>
<gene>
    <name evidence="6" type="ORF">ZIOFF_031458</name>
</gene>